<name>A0AAV1Q8E9_SCOSC</name>
<sequence length="64" mass="7024">KEEGGRKGEGSVEGGKKRQIEVEDLKGSAESWLRSSIAERQTLHLVSLQQHSQCDAAVCERSVD</sequence>
<accession>A0AAV1Q8E9</accession>
<dbReference type="EMBL" id="CAWUFR010000609">
    <property type="protein sequence ID" value="CAK6979749.1"/>
    <property type="molecule type" value="Genomic_DNA"/>
</dbReference>
<feature type="non-terminal residue" evidence="2">
    <location>
        <position position="1"/>
    </location>
</feature>
<proteinExistence type="predicted"/>
<keyword evidence="3" id="KW-1185">Reference proteome</keyword>
<evidence type="ECO:0000256" key="1">
    <source>
        <dbReference type="SAM" id="MobiDB-lite"/>
    </source>
</evidence>
<dbReference type="Proteomes" id="UP001314229">
    <property type="component" value="Unassembled WGS sequence"/>
</dbReference>
<dbReference type="AlphaFoldDB" id="A0AAV1Q8E9"/>
<feature type="region of interest" description="Disordered" evidence="1">
    <location>
        <begin position="1"/>
        <end position="20"/>
    </location>
</feature>
<reference evidence="2 3" key="1">
    <citation type="submission" date="2024-01" db="EMBL/GenBank/DDBJ databases">
        <authorList>
            <person name="Alioto T."/>
            <person name="Alioto T."/>
            <person name="Gomez Garrido J."/>
        </authorList>
    </citation>
    <scope>NUCLEOTIDE SEQUENCE [LARGE SCALE GENOMIC DNA]</scope>
</reference>
<gene>
    <name evidence="2" type="ORF">FSCOSCO3_A005040</name>
</gene>
<protein>
    <submittedName>
        <fullName evidence="2">Uncharacterized protein</fullName>
    </submittedName>
</protein>
<evidence type="ECO:0000313" key="3">
    <source>
        <dbReference type="Proteomes" id="UP001314229"/>
    </source>
</evidence>
<comment type="caution">
    <text evidence="2">The sequence shown here is derived from an EMBL/GenBank/DDBJ whole genome shotgun (WGS) entry which is preliminary data.</text>
</comment>
<evidence type="ECO:0000313" key="2">
    <source>
        <dbReference type="EMBL" id="CAK6979749.1"/>
    </source>
</evidence>
<organism evidence="2 3">
    <name type="scientific">Scomber scombrus</name>
    <name type="common">Atlantic mackerel</name>
    <name type="synonym">Scomber vernalis</name>
    <dbReference type="NCBI Taxonomy" id="13677"/>
    <lineage>
        <taxon>Eukaryota</taxon>
        <taxon>Metazoa</taxon>
        <taxon>Chordata</taxon>
        <taxon>Craniata</taxon>
        <taxon>Vertebrata</taxon>
        <taxon>Euteleostomi</taxon>
        <taxon>Actinopterygii</taxon>
        <taxon>Neopterygii</taxon>
        <taxon>Teleostei</taxon>
        <taxon>Neoteleostei</taxon>
        <taxon>Acanthomorphata</taxon>
        <taxon>Pelagiaria</taxon>
        <taxon>Scombriformes</taxon>
        <taxon>Scombridae</taxon>
        <taxon>Scomber</taxon>
    </lineage>
</organism>